<accession>A0AAD9BD58</accession>
<dbReference type="AlphaFoldDB" id="A0AAD9BD58"/>
<dbReference type="Proteomes" id="UP001228049">
    <property type="component" value="Unassembled WGS sequence"/>
</dbReference>
<reference evidence="1" key="1">
    <citation type="submission" date="2023-04" db="EMBL/GenBank/DDBJ databases">
        <title>Chromosome-level genome of Chaenocephalus aceratus.</title>
        <authorList>
            <person name="Park H."/>
        </authorList>
    </citation>
    <scope>NUCLEOTIDE SEQUENCE</scope>
    <source>
        <strain evidence="1">DE</strain>
        <tissue evidence="1">Muscle</tissue>
    </source>
</reference>
<comment type="caution">
    <text evidence="1">The sequence shown here is derived from an EMBL/GenBank/DDBJ whole genome shotgun (WGS) entry which is preliminary data.</text>
</comment>
<keyword evidence="2" id="KW-1185">Reference proteome</keyword>
<organism evidence="1 2">
    <name type="scientific">Dissostichus eleginoides</name>
    <name type="common">Patagonian toothfish</name>
    <name type="synonym">Dissostichus amissus</name>
    <dbReference type="NCBI Taxonomy" id="100907"/>
    <lineage>
        <taxon>Eukaryota</taxon>
        <taxon>Metazoa</taxon>
        <taxon>Chordata</taxon>
        <taxon>Craniata</taxon>
        <taxon>Vertebrata</taxon>
        <taxon>Euteleostomi</taxon>
        <taxon>Actinopterygii</taxon>
        <taxon>Neopterygii</taxon>
        <taxon>Teleostei</taxon>
        <taxon>Neoteleostei</taxon>
        <taxon>Acanthomorphata</taxon>
        <taxon>Eupercaria</taxon>
        <taxon>Perciformes</taxon>
        <taxon>Notothenioidei</taxon>
        <taxon>Nototheniidae</taxon>
        <taxon>Dissostichus</taxon>
    </lineage>
</organism>
<evidence type="ECO:0000313" key="2">
    <source>
        <dbReference type="Proteomes" id="UP001228049"/>
    </source>
</evidence>
<proteinExistence type="predicted"/>
<sequence length="71" mass="8022">MKRIPKAALQAPQRLVGYSTDDDTVMIYDAELPDPWVPAVVSDPWVSAVVSEPWVPPFKEGACDYNEWQMN</sequence>
<evidence type="ECO:0000313" key="1">
    <source>
        <dbReference type="EMBL" id="KAK1881486.1"/>
    </source>
</evidence>
<gene>
    <name evidence="1" type="ORF">KUDE01_024651</name>
</gene>
<dbReference type="EMBL" id="JASDAP010000024">
    <property type="protein sequence ID" value="KAK1881486.1"/>
    <property type="molecule type" value="Genomic_DNA"/>
</dbReference>
<protein>
    <submittedName>
        <fullName evidence="1">Erythronate-4-phosphate dehydrogenase</fullName>
    </submittedName>
</protein>
<name>A0AAD9BD58_DISEL</name>